<evidence type="ECO:0000313" key="4">
    <source>
        <dbReference type="Proteomes" id="UP000298285"/>
    </source>
</evidence>
<feature type="non-terminal residue" evidence="3">
    <location>
        <position position="133"/>
    </location>
</feature>
<proteinExistence type="predicted"/>
<feature type="signal peptide" evidence="2">
    <location>
        <begin position="1"/>
        <end position="18"/>
    </location>
</feature>
<reference evidence="3 4" key="1">
    <citation type="submission" date="2019-03" db="EMBL/GenBank/DDBJ databases">
        <title>Diversity of the mouse oral microbiome.</title>
        <authorList>
            <person name="Joseph S."/>
            <person name="Aduse-Opoku J."/>
            <person name="Curtis M."/>
            <person name="Wade W."/>
            <person name="Hashim A."/>
        </authorList>
    </citation>
    <scope>NUCLEOTIDE SEQUENCE [LARGE SCALE GENOMIC DNA]</scope>
    <source>
        <strain evidence="3 4">P11</strain>
    </source>
</reference>
<dbReference type="Proteomes" id="UP000298285">
    <property type="component" value="Unassembled WGS sequence"/>
</dbReference>
<evidence type="ECO:0000256" key="2">
    <source>
        <dbReference type="SAM" id="SignalP"/>
    </source>
</evidence>
<feature type="compositionally biased region" description="Pro residues" evidence="1">
    <location>
        <begin position="23"/>
        <end position="32"/>
    </location>
</feature>
<gene>
    <name evidence="3" type="ORF">E4T88_17690</name>
</gene>
<dbReference type="Gene3D" id="1.20.144.10">
    <property type="entry name" value="Phosphatidic acid phosphatase type 2/haloperoxidase"/>
    <property type="match status" value="1"/>
</dbReference>
<evidence type="ECO:0000313" key="3">
    <source>
        <dbReference type="EMBL" id="TFU85043.1"/>
    </source>
</evidence>
<evidence type="ECO:0000256" key="1">
    <source>
        <dbReference type="SAM" id="MobiDB-lite"/>
    </source>
</evidence>
<keyword evidence="2" id="KW-0732">Signal</keyword>
<feature type="chain" id="PRO_5021438276" evidence="2">
    <location>
        <begin position="19"/>
        <end position="133"/>
    </location>
</feature>
<comment type="caution">
    <text evidence="3">The sequence shown here is derived from an EMBL/GenBank/DDBJ whole genome shotgun (WGS) entry which is preliminary data.</text>
</comment>
<sequence>TLTLPILALLAAATSVRAEDMPQPAPANPPAAPSLGADTLKPGKPAVKPYLAETAVPDAVQILPAPPAHDAPLDKADRAAFNSTRALKGSARWEIAANDVSEGASAVLDNFACVLGTRIDQTRVPAVMNLLER</sequence>
<organism evidence="3 4">
    <name type="scientific">Dysgonomonas mossii</name>
    <dbReference type="NCBI Taxonomy" id="163665"/>
    <lineage>
        <taxon>Bacteria</taxon>
        <taxon>Pseudomonadati</taxon>
        <taxon>Bacteroidota</taxon>
        <taxon>Bacteroidia</taxon>
        <taxon>Bacteroidales</taxon>
        <taxon>Dysgonomonadaceae</taxon>
        <taxon>Dysgonomonas</taxon>
    </lineage>
</organism>
<accession>A0A4Y9IIX9</accession>
<dbReference type="EMBL" id="SPPK01000115">
    <property type="protein sequence ID" value="TFU85043.1"/>
    <property type="molecule type" value="Genomic_DNA"/>
</dbReference>
<feature type="region of interest" description="Disordered" evidence="1">
    <location>
        <begin position="18"/>
        <end position="43"/>
    </location>
</feature>
<dbReference type="AlphaFoldDB" id="A0A4Y9IIX9"/>
<feature type="non-terminal residue" evidence="3">
    <location>
        <position position="1"/>
    </location>
</feature>
<protein>
    <submittedName>
        <fullName evidence="3">Acid phosphatase</fullName>
    </submittedName>
</protein>
<name>A0A4Y9IIX9_9BACT</name>